<comment type="caution">
    <text evidence="3">The sequence shown here is derived from an EMBL/GenBank/DDBJ whole genome shotgun (WGS) entry which is preliminary data.</text>
</comment>
<dbReference type="Pfam" id="PF00612">
    <property type="entry name" value="IQ"/>
    <property type="match status" value="1"/>
</dbReference>
<feature type="compositionally biased region" description="Polar residues" evidence="2">
    <location>
        <begin position="236"/>
        <end position="253"/>
    </location>
</feature>
<dbReference type="Proteomes" id="UP000187209">
    <property type="component" value="Unassembled WGS sequence"/>
</dbReference>
<dbReference type="InterPro" id="IPR000048">
    <property type="entry name" value="IQ_motif_EF-hand-BS"/>
</dbReference>
<dbReference type="InterPro" id="IPR019734">
    <property type="entry name" value="TPR_rpt"/>
</dbReference>
<evidence type="ECO:0000256" key="2">
    <source>
        <dbReference type="SAM" id="MobiDB-lite"/>
    </source>
</evidence>
<protein>
    <submittedName>
        <fullName evidence="3">Uncharacterized protein</fullName>
    </submittedName>
</protein>
<accession>A0A1R2AUH2</accession>
<dbReference type="SUPFAM" id="SSF48452">
    <property type="entry name" value="TPR-like"/>
    <property type="match status" value="1"/>
</dbReference>
<organism evidence="3 4">
    <name type="scientific">Stentor coeruleus</name>
    <dbReference type="NCBI Taxonomy" id="5963"/>
    <lineage>
        <taxon>Eukaryota</taxon>
        <taxon>Sar</taxon>
        <taxon>Alveolata</taxon>
        <taxon>Ciliophora</taxon>
        <taxon>Postciliodesmatophora</taxon>
        <taxon>Heterotrichea</taxon>
        <taxon>Heterotrichida</taxon>
        <taxon>Stentoridae</taxon>
        <taxon>Stentor</taxon>
    </lineage>
</organism>
<dbReference type="SMART" id="SM00028">
    <property type="entry name" value="TPR"/>
    <property type="match status" value="3"/>
</dbReference>
<name>A0A1R2AUH2_9CILI</name>
<dbReference type="Gene3D" id="1.20.5.190">
    <property type="match status" value="1"/>
</dbReference>
<evidence type="ECO:0000256" key="1">
    <source>
        <dbReference type="PROSITE-ProRule" id="PRU00339"/>
    </source>
</evidence>
<keyword evidence="1" id="KW-0802">TPR repeat</keyword>
<dbReference type="AlphaFoldDB" id="A0A1R2AUH2"/>
<proteinExistence type="predicted"/>
<dbReference type="PROSITE" id="PS50096">
    <property type="entry name" value="IQ"/>
    <property type="match status" value="1"/>
</dbReference>
<dbReference type="CDD" id="cd23767">
    <property type="entry name" value="IQCD"/>
    <property type="match status" value="1"/>
</dbReference>
<dbReference type="InterPro" id="IPR011990">
    <property type="entry name" value="TPR-like_helical_dom_sf"/>
</dbReference>
<dbReference type="Gene3D" id="1.25.40.10">
    <property type="entry name" value="Tetratricopeptide repeat domain"/>
    <property type="match status" value="2"/>
</dbReference>
<sequence>MNRKHEDSIENSIEELNHLAMTHLTSEMYGHAMSYLNQALSKINLISNSNKKNSLLALTYYNFGCFYKRLGQADQSLNYFFQSLKLESPTSNNKETYLNISILFALKTEHELSLKYAIKALNLFKSEYKTNRQVIVSIINCYLRIGIEYKALKMLPEALQFMKKGYELCIRARLKTCEKMKKSLKSLYMDTYSEMQNKKTENALLKVQSKNNDKLRGASFSPKSTLDSHTTVWTQNSTNKSMTPRYSEKSGTSHNRRISYLPPVDEFKISRRSYLGSIDEIQEKKKKKINSMKHREQERMAAITIQAFWRGFQQRKKYYQMLIKRKIIEAEDKARLAAEEVNNLKSMARNPKMILRIVRKK</sequence>
<evidence type="ECO:0000313" key="4">
    <source>
        <dbReference type="Proteomes" id="UP000187209"/>
    </source>
</evidence>
<reference evidence="3 4" key="1">
    <citation type="submission" date="2016-11" db="EMBL/GenBank/DDBJ databases">
        <title>The macronuclear genome of Stentor coeruleus: a giant cell with tiny introns.</title>
        <authorList>
            <person name="Slabodnick M."/>
            <person name="Ruby J.G."/>
            <person name="Reiff S.B."/>
            <person name="Swart E.C."/>
            <person name="Gosai S."/>
            <person name="Prabakaran S."/>
            <person name="Witkowska E."/>
            <person name="Larue G.E."/>
            <person name="Fisher S."/>
            <person name="Freeman R.M."/>
            <person name="Gunawardena J."/>
            <person name="Chu W."/>
            <person name="Stover N.A."/>
            <person name="Gregory B.D."/>
            <person name="Nowacki M."/>
            <person name="Derisi J."/>
            <person name="Roy S.W."/>
            <person name="Marshall W.F."/>
            <person name="Sood P."/>
        </authorList>
    </citation>
    <scope>NUCLEOTIDE SEQUENCE [LARGE SCALE GENOMIC DNA]</scope>
    <source>
        <strain evidence="3">WM001</strain>
    </source>
</reference>
<dbReference type="SMART" id="SM00015">
    <property type="entry name" value="IQ"/>
    <property type="match status" value="1"/>
</dbReference>
<gene>
    <name evidence="3" type="ORF">SteCoe_34459</name>
</gene>
<evidence type="ECO:0000313" key="3">
    <source>
        <dbReference type="EMBL" id="OMJ68166.1"/>
    </source>
</evidence>
<dbReference type="OrthoDB" id="5984918at2759"/>
<feature type="repeat" description="TPR" evidence="1">
    <location>
        <begin position="57"/>
        <end position="90"/>
    </location>
</feature>
<dbReference type="EMBL" id="MPUH01001373">
    <property type="protein sequence ID" value="OMJ68166.1"/>
    <property type="molecule type" value="Genomic_DNA"/>
</dbReference>
<dbReference type="Pfam" id="PF13181">
    <property type="entry name" value="TPR_8"/>
    <property type="match status" value="1"/>
</dbReference>
<feature type="region of interest" description="Disordered" evidence="2">
    <location>
        <begin position="236"/>
        <end position="257"/>
    </location>
</feature>
<dbReference type="PROSITE" id="PS50005">
    <property type="entry name" value="TPR"/>
    <property type="match status" value="1"/>
</dbReference>
<keyword evidence="4" id="KW-1185">Reference proteome</keyword>